<dbReference type="PANTHER" id="PTHR16134">
    <property type="entry name" value="F-BOX/TPR REPEAT PROTEIN POF3"/>
    <property type="match status" value="1"/>
</dbReference>
<dbReference type="InterPro" id="IPR032675">
    <property type="entry name" value="LRR_dom_sf"/>
</dbReference>
<reference evidence="3 4" key="1">
    <citation type="submission" date="2022-01" db="EMBL/GenBank/DDBJ databases">
        <authorList>
            <person name="Xiong W."/>
            <person name="Schranz E."/>
        </authorList>
    </citation>
    <scope>NUCLEOTIDE SEQUENCE [LARGE SCALE GENOMIC DNA]</scope>
</reference>
<evidence type="ECO:0000256" key="1">
    <source>
        <dbReference type="ARBA" id="ARBA00023294"/>
    </source>
</evidence>
<dbReference type="InterPro" id="IPR041567">
    <property type="entry name" value="COI1_F-box"/>
</dbReference>
<feature type="domain" description="F-box" evidence="2">
    <location>
        <begin position="5"/>
        <end position="46"/>
    </location>
</feature>
<dbReference type="GO" id="GO:0009734">
    <property type="term" value="P:auxin-activated signaling pathway"/>
    <property type="evidence" value="ECO:0007669"/>
    <property type="project" value="UniProtKB-KW"/>
</dbReference>
<dbReference type="SUPFAM" id="SSF52047">
    <property type="entry name" value="RNI-like"/>
    <property type="match status" value="1"/>
</dbReference>
<dbReference type="EMBL" id="CAKMRJ010000113">
    <property type="protein sequence ID" value="CAH1417606.1"/>
    <property type="molecule type" value="Genomic_DNA"/>
</dbReference>
<evidence type="ECO:0000313" key="4">
    <source>
        <dbReference type="Proteomes" id="UP001157418"/>
    </source>
</evidence>
<organism evidence="3 4">
    <name type="scientific">Lactuca virosa</name>
    <dbReference type="NCBI Taxonomy" id="75947"/>
    <lineage>
        <taxon>Eukaryota</taxon>
        <taxon>Viridiplantae</taxon>
        <taxon>Streptophyta</taxon>
        <taxon>Embryophyta</taxon>
        <taxon>Tracheophyta</taxon>
        <taxon>Spermatophyta</taxon>
        <taxon>Magnoliopsida</taxon>
        <taxon>eudicotyledons</taxon>
        <taxon>Gunneridae</taxon>
        <taxon>Pentapetalae</taxon>
        <taxon>asterids</taxon>
        <taxon>campanulids</taxon>
        <taxon>Asterales</taxon>
        <taxon>Asteraceae</taxon>
        <taxon>Cichorioideae</taxon>
        <taxon>Cichorieae</taxon>
        <taxon>Lactucinae</taxon>
        <taxon>Lactuca</taxon>
    </lineage>
</organism>
<dbReference type="Gene3D" id="1.20.1280.50">
    <property type="match status" value="1"/>
</dbReference>
<name>A0AAU9LRX6_9ASTR</name>
<dbReference type="GO" id="GO:0019005">
    <property type="term" value="C:SCF ubiquitin ligase complex"/>
    <property type="evidence" value="ECO:0007669"/>
    <property type="project" value="TreeGrafter"/>
</dbReference>
<dbReference type="GO" id="GO:0031146">
    <property type="term" value="P:SCF-dependent proteasomal ubiquitin-dependent protein catabolic process"/>
    <property type="evidence" value="ECO:0007669"/>
    <property type="project" value="TreeGrafter"/>
</dbReference>
<dbReference type="Gene3D" id="3.80.10.10">
    <property type="entry name" value="Ribonuclease Inhibitor"/>
    <property type="match status" value="1"/>
</dbReference>
<dbReference type="InterPro" id="IPR041101">
    <property type="entry name" value="Transp_inhibit"/>
</dbReference>
<dbReference type="Proteomes" id="UP001157418">
    <property type="component" value="Unassembled WGS sequence"/>
</dbReference>
<accession>A0AAU9LRX6</accession>
<dbReference type="FunFam" id="1.20.1280.50:FF:000006">
    <property type="entry name" value="Transport inhibitor response 1"/>
    <property type="match status" value="1"/>
</dbReference>
<proteinExistence type="predicted"/>
<evidence type="ECO:0000313" key="3">
    <source>
        <dbReference type="EMBL" id="CAH1417606.1"/>
    </source>
</evidence>
<dbReference type="SMART" id="SM00367">
    <property type="entry name" value="LRR_CC"/>
    <property type="match status" value="7"/>
</dbReference>
<dbReference type="Pfam" id="PF18511">
    <property type="entry name" value="F-box_5"/>
    <property type="match status" value="1"/>
</dbReference>
<protein>
    <recommendedName>
        <fullName evidence="2">F-box domain-containing protein</fullName>
    </recommendedName>
</protein>
<evidence type="ECO:0000259" key="2">
    <source>
        <dbReference type="SMART" id="SM00256"/>
    </source>
</evidence>
<sequence length="544" mass="61723">MGHSFPEEVLEHVFSFITSHKDRNVVSLVCKSWYEIERWCRRSIFIGNCYAVSPKMMIRRFPEVRSVELKGKPHFADFNLVPDGWGGYFYPWISEMSRAYPWLEEIKLKRMVVTDEGLELISKSFKNFKVLILSSCEGFSTDGLAAIAAHCRNLKELDLRESEVEDVSGHWLSHFPETCTSLESLNMACLGSEVSFSALQRLVTRSPNLKTLRLNRTVPLEKLSTLLRRAPQLLQMGTAFYPVCSRLTSLNLSYATIQSPEITKIVTQCPNLQRLWVLDYIEDTGLNALSLSCKELRELRVFPSDPFVVDANVSLTEEGLVAVSQGCTNLQSVLYFCRQMTNSALTTIARNRPNLTCFRLCILEPRAPDYLTLEPLDTGFGAIVEHCKGLERLSLSGLLTDRVFEYIGTRGKKLEMLSIAFAGDSDLGLHHVLSGCESLRKLEIRDCPFGDKALLANVSKLETMRSLWMSSCLVSLGACKLLSQKMPRLNVEVIDERGDLDSMPDTYPVEKLYIYRTVAGPRFDMPSFIRTMAVDQQRNRRKKD</sequence>
<dbReference type="CDD" id="cd22159">
    <property type="entry name" value="F-box_AtTIR1-like"/>
    <property type="match status" value="1"/>
</dbReference>
<dbReference type="SMART" id="SM00256">
    <property type="entry name" value="FBOX"/>
    <property type="match status" value="1"/>
</dbReference>
<gene>
    <name evidence="3" type="ORF">LVIROSA_LOCUS5275</name>
</gene>
<keyword evidence="1" id="KW-0927">Auxin signaling pathway</keyword>
<dbReference type="InterPro" id="IPR001810">
    <property type="entry name" value="F-box_dom"/>
</dbReference>
<dbReference type="PANTHER" id="PTHR16134:SF149">
    <property type="entry name" value="F-BOX DOMAIN, LEUCINE-RICH REPEAT DOMAIN SUPERFAMILY"/>
    <property type="match status" value="1"/>
</dbReference>
<dbReference type="Pfam" id="PF18791">
    <property type="entry name" value="Transp_inhibit"/>
    <property type="match status" value="1"/>
</dbReference>
<dbReference type="AlphaFoldDB" id="A0AAU9LRX6"/>
<keyword evidence="4" id="KW-1185">Reference proteome</keyword>
<dbReference type="InterPro" id="IPR006553">
    <property type="entry name" value="Leu-rich_rpt_Cys-con_subtyp"/>
</dbReference>
<dbReference type="Pfam" id="PF13516">
    <property type="entry name" value="LRR_6"/>
    <property type="match status" value="1"/>
</dbReference>
<comment type="caution">
    <text evidence="3">The sequence shown here is derived from an EMBL/GenBank/DDBJ whole genome shotgun (WGS) entry which is preliminary data.</text>
</comment>
<dbReference type="InterPro" id="IPR001611">
    <property type="entry name" value="Leu-rich_rpt"/>
</dbReference>